<protein>
    <recommendedName>
        <fullName evidence="2">Integrase</fullName>
    </recommendedName>
</protein>
<gene>
    <name evidence="1" type="ORF">BAL341_1495</name>
</gene>
<evidence type="ECO:0000313" key="1">
    <source>
        <dbReference type="EMBL" id="VHO03569.1"/>
    </source>
</evidence>
<dbReference type="EMBL" id="CAAJGR010000083">
    <property type="protein sequence ID" value="VHO03569.1"/>
    <property type="molecule type" value="Genomic_DNA"/>
</dbReference>
<accession>A0A486XM34</accession>
<name>A0A486XM34_9GAMM</name>
<sequence length="732" mass="83437">MNNTNALKLNYALLPDINVTEKETQLSNIARLWTPTQNCEDNFAQLVKLSQKLCALVFKGQVQWQDHIWDITGFESTVSVRGVASKSNILFTQRSGLDRRKKQKRDDERPFPEPFASFAKSLVMTAHANRSIGHSAHMVLMRALRYLHEVAELNGCENIVQFNPGLFDEAIKLAMSQKEEASTLYVTGEKLSYIADRMQELGLTVMPINWINPIKRSDKHGGHLQRSNTKGARKARAEMLPKSEVLVFIAALWQRYDELAESDKALTCMAVVLMVCGFRMDEFVSLDINCIPSREEFMSYEPEIDPQSGRHCRLLKIRVLARKRYAWDSKIVPPSMTDIIFTAIERMTALSEEQRRVCRLLLEEDKWDKFVHFDDEALLTSRQVMQVIGASSISNTITTLKRYGVMPALGSKRKSTLFKVADIHKGFSDAYKERVKAVLTGIGTGGVRIPLWHLITLRFKDQYTPKEMLNVFAEPLTGTQIQDFFCGRDYISRISKESTRSLNVFERYNFPELQGALEDVQVRTHQFRHLLNTIMQESDAFSQEEIARNFLRSGTRDNKAYNHRGQPESAKIAIKNVFRAVFKPAEDIDVQQAATLARQFPLLTPNELTADLESLGSSHIMDIGRCRHDYVQGPCGLHYACLHNCKHYRRTKGEPMEIARLTERKNIAQAQMDRALEDAMDGFTGANAWYQHHKELVDGCNAALAIEDEPKYKQGDIVQIFPQGRDSCEAAK</sequence>
<reference evidence="1" key="1">
    <citation type="submission" date="2019-04" db="EMBL/GenBank/DDBJ databases">
        <authorList>
            <person name="Brambilla D."/>
        </authorList>
    </citation>
    <scope>NUCLEOTIDE SEQUENCE</scope>
    <source>
        <strain evidence="1">BAL1</strain>
    </source>
</reference>
<evidence type="ECO:0008006" key="2">
    <source>
        <dbReference type="Google" id="ProtNLM"/>
    </source>
</evidence>
<dbReference type="AlphaFoldDB" id="A0A486XM34"/>
<proteinExistence type="predicted"/>
<organism evidence="1">
    <name type="scientific">Rheinheimera sp. BAL341</name>
    <dbReference type="NCBI Taxonomy" id="1708203"/>
    <lineage>
        <taxon>Bacteria</taxon>
        <taxon>Pseudomonadati</taxon>
        <taxon>Pseudomonadota</taxon>
        <taxon>Gammaproteobacteria</taxon>
        <taxon>Chromatiales</taxon>
        <taxon>Chromatiaceae</taxon>
        <taxon>Rheinheimera</taxon>
    </lineage>
</organism>